<dbReference type="InterPro" id="IPR017181">
    <property type="entry name" value="Sig_transdc_His_kin_CHASE2"/>
</dbReference>
<dbReference type="Gene3D" id="1.10.287.130">
    <property type="match status" value="1"/>
</dbReference>
<dbReference type="Proteomes" id="UP000318943">
    <property type="component" value="Unassembled WGS sequence"/>
</dbReference>
<dbReference type="InterPro" id="IPR036890">
    <property type="entry name" value="HATPase_C_sf"/>
</dbReference>
<dbReference type="CDD" id="cd00075">
    <property type="entry name" value="HATPase"/>
    <property type="match status" value="1"/>
</dbReference>
<evidence type="ECO:0000256" key="5">
    <source>
        <dbReference type="ARBA" id="ARBA00022679"/>
    </source>
</evidence>
<dbReference type="InterPro" id="IPR007890">
    <property type="entry name" value="CHASE2"/>
</dbReference>
<dbReference type="InterPro" id="IPR050351">
    <property type="entry name" value="BphY/WalK/GraS-like"/>
</dbReference>
<evidence type="ECO:0000256" key="10">
    <source>
        <dbReference type="SAM" id="Phobius"/>
    </source>
</evidence>
<evidence type="ECO:0000256" key="2">
    <source>
        <dbReference type="ARBA" id="ARBA00004429"/>
    </source>
</evidence>
<keyword evidence="6" id="KW-0547">Nucleotide-binding</keyword>
<protein>
    <recommendedName>
        <fullName evidence="3">histidine kinase</fullName>
        <ecNumber evidence="3">2.7.13.3</ecNumber>
    </recommendedName>
</protein>
<accession>A0AAE9L5M9</accession>
<keyword evidence="7" id="KW-0418">Kinase</keyword>
<keyword evidence="9" id="KW-0902">Two-component regulatory system</keyword>
<dbReference type="GO" id="GO:0005886">
    <property type="term" value="C:plasma membrane"/>
    <property type="evidence" value="ECO:0007669"/>
    <property type="project" value="UniProtKB-SubCell"/>
</dbReference>
<dbReference type="RefSeq" id="WP_144196829.1">
    <property type="nucleotide sequence ID" value="NZ_CAJPVH010000026.1"/>
</dbReference>
<evidence type="ECO:0000256" key="7">
    <source>
        <dbReference type="ARBA" id="ARBA00022777"/>
    </source>
</evidence>
<evidence type="ECO:0000313" key="15">
    <source>
        <dbReference type="Proteomes" id="UP001056132"/>
    </source>
</evidence>
<dbReference type="GO" id="GO:0030295">
    <property type="term" value="F:protein kinase activator activity"/>
    <property type="evidence" value="ECO:0007669"/>
    <property type="project" value="TreeGrafter"/>
</dbReference>
<dbReference type="SMART" id="SM00387">
    <property type="entry name" value="HATPase_c"/>
    <property type="match status" value="1"/>
</dbReference>
<name>A0AAE9L5M9_9BURK</name>
<dbReference type="InterPro" id="IPR003661">
    <property type="entry name" value="HisK_dim/P_dom"/>
</dbReference>
<dbReference type="GO" id="GO:0005524">
    <property type="term" value="F:ATP binding"/>
    <property type="evidence" value="ECO:0007669"/>
    <property type="project" value="UniProtKB-KW"/>
</dbReference>
<dbReference type="Gene3D" id="3.30.565.10">
    <property type="entry name" value="Histidine kinase-like ATPase, C-terminal domain"/>
    <property type="match status" value="1"/>
</dbReference>
<keyword evidence="4" id="KW-0597">Phosphoprotein</keyword>
<proteinExistence type="predicted"/>
<sequence>MVGDAATPAARRGLVGGYRLRTLAEWGLLLAMLAAFMVGASVLGWTGRASLAVYDVAIAAQQHAPRQDIVIVAIDDGTLEASGRWPWRRTQLSRLIDGVAAGNPAVIALDVVLTEPDERHPGDDAALARSIARAGKVVLPAVAAEAPDGLRYPIPALRADVGHINIGVDGDGPVRDVFLREGPPGRELDHLVVRMLALRDGPDVISQLRQERYPAAPAAAWRRDGRVRIAFAGPAGTFATVSARDVMAGRVDPAMFRNRLVLIGVTAAGLGGMFAVPLSRDGAGMSGVEIMANAAQTLLDGQAIVALDRTASWALAFAALGVVWVAALRLSPRLALLVSLAIVAGLLGASIMLVRGAHAWFDPVPAMLACLACYPLWSWRRQEATLAFLAGEVARLEREQEPMLRGQPSPVAGLGPSLDARMQAMYWMTTRLRDMRQFLADAMSGLPDATLICNIDGNVLLANARSLALMPRSLGALAQAGAPAPEIRVVMTEAFAVPQRGMDYWNTVRRACVETMPAAGAPPVFDAVELTTHTDCPMLVRAASLRSSDGGVAGIALSFVDITEARAAERRREETLRFISHDMRSPQASILALVELQSEPARAMPYDALLERIQHFASRTLELADDFITLARAESQALRLVETDLSSLVMDATDELWPVAHARRIGISLDIAEEELVVRAEPSLLMRAVANLVDNAIKFSPDGGTVTVTVRRTGNSGTVSIADRGPGIALADQPRLFQPFSTLRAEGARPTRGTGLGLLFVRTVVERHAGGIGLDSAPGRGSVFSMTLPLAEAPESAAAL</sequence>
<evidence type="ECO:0000313" key="13">
    <source>
        <dbReference type="EMBL" id="URF07619.1"/>
    </source>
</evidence>
<evidence type="ECO:0000313" key="14">
    <source>
        <dbReference type="Proteomes" id="UP000318943"/>
    </source>
</evidence>
<feature type="transmembrane region" description="Helical" evidence="10">
    <location>
        <begin position="26"/>
        <end position="45"/>
    </location>
</feature>
<evidence type="ECO:0000256" key="3">
    <source>
        <dbReference type="ARBA" id="ARBA00012438"/>
    </source>
</evidence>
<dbReference type="Proteomes" id="UP001056132">
    <property type="component" value="Chromosome 2"/>
</dbReference>
<dbReference type="AlphaFoldDB" id="A0AAE9L5M9"/>
<organism evidence="13 15">
    <name type="scientific">Cupriavidus campinensis</name>
    <dbReference type="NCBI Taxonomy" id="151783"/>
    <lineage>
        <taxon>Bacteria</taxon>
        <taxon>Pseudomonadati</taxon>
        <taxon>Pseudomonadota</taxon>
        <taxon>Betaproteobacteria</taxon>
        <taxon>Burkholderiales</taxon>
        <taxon>Burkholderiaceae</taxon>
        <taxon>Cupriavidus</taxon>
    </lineage>
</organism>
<dbReference type="EMBL" id="CP097331">
    <property type="protein sequence ID" value="URF07619.1"/>
    <property type="molecule type" value="Genomic_DNA"/>
</dbReference>
<dbReference type="GO" id="GO:0007234">
    <property type="term" value="P:osmosensory signaling via phosphorelay pathway"/>
    <property type="evidence" value="ECO:0007669"/>
    <property type="project" value="TreeGrafter"/>
</dbReference>
<dbReference type="EMBL" id="VCIZ01000003">
    <property type="protein sequence ID" value="TSP13256.1"/>
    <property type="molecule type" value="Genomic_DNA"/>
</dbReference>
<feature type="transmembrane region" description="Helical" evidence="10">
    <location>
        <begin position="334"/>
        <end position="354"/>
    </location>
</feature>
<dbReference type="CDD" id="cd00082">
    <property type="entry name" value="HisKA"/>
    <property type="match status" value="1"/>
</dbReference>
<dbReference type="InterPro" id="IPR036097">
    <property type="entry name" value="HisK_dim/P_sf"/>
</dbReference>
<dbReference type="SUPFAM" id="SSF47384">
    <property type="entry name" value="Homodimeric domain of signal transducing histidine kinase"/>
    <property type="match status" value="1"/>
</dbReference>
<dbReference type="SUPFAM" id="SSF55874">
    <property type="entry name" value="ATPase domain of HSP90 chaperone/DNA topoisomerase II/histidine kinase"/>
    <property type="match status" value="1"/>
</dbReference>
<dbReference type="EC" id="2.7.13.3" evidence="3"/>
<reference evidence="12 14" key="1">
    <citation type="submission" date="2019-05" db="EMBL/GenBank/DDBJ databases">
        <title>Whole genome sequence analysis of Cupriavidus campinensis S14E4C strain.</title>
        <authorList>
            <person name="Abbaszade G."/>
            <person name="Szabo A."/>
            <person name="Toumi M."/>
            <person name="Toth E."/>
        </authorList>
    </citation>
    <scope>NUCLEOTIDE SEQUENCE [LARGE SCALE GENOMIC DNA]</scope>
    <source>
        <strain evidence="12 14">S14E4C</strain>
    </source>
</reference>
<dbReference type="PROSITE" id="PS50109">
    <property type="entry name" value="HIS_KIN"/>
    <property type="match status" value="1"/>
</dbReference>
<dbReference type="InterPro" id="IPR004358">
    <property type="entry name" value="Sig_transdc_His_kin-like_C"/>
</dbReference>
<reference evidence="13" key="3">
    <citation type="submission" date="2022-05" db="EMBL/GenBank/DDBJ databases">
        <authorList>
            <person name="Kunte H.-J."/>
        </authorList>
    </citation>
    <scope>NUCLEOTIDE SEQUENCE</scope>
    <source>
        <strain evidence="13">G5</strain>
    </source>
</reference>
<dbReference type="InterPro" id="IPR003594">
    <property type="entry name" value="HATPase_dom"/>
</dbReference>
<keyword evidence="5" id="KW-0808">Transferase</keyword>
<keyword evidence="14" id="KW-1185">Reference proteome</keyword>
<dbReference type="Pfam" id="PF02518">
    <property type="entry name" value="HATPase_c"/>
    <property type="match status" value="1"/>
</dbReference>
<feature type="domain" description="Histidine kinase" evidence="11">
    <location>
        <begin position="578"/>
        <end position="792"/>
    </location>
</feature>
<dbReference type="InterPro" id="IPR013656">
    <property type="entry name" value="PAS_4"/>
</dbReference>
<dbReference type="PRINTS" id="PR00344">
    <property type="entry name" value="BCTRLSENSOR"/>
</dbReference>
<dbReference type="Gene3D" id="3.30.450.20">
    <property type="entry name" value="PAS domain"/>
    <property type="match status" value="1"/>
</dbReference>
<evidence type="ECO:0000256" key="9">
    <source>
        <dbReference type="ARBA" id="ARBA00023012"/>
    </source>
</evidence>
<dbReference type="SMART" id="SM01080">
    <property type="entry name" value="CHASE2"/>
    <property type="match status" value="1"/>
</dbReference>
<dbReference type="PIRSF" id="PIRSF037347">
    <property type="entry name" value="STHK_CHASE2_PAS_prd"/>
    <property type="match status" value="1"/>
</dbReference>
<dbReference type="PANTHER" id="PTHR42878">
    <property type="entry name" value="TWO-COMPONENT HISTIDINE KINASE"/>
    <property type="match status" value="1"/>
</dbReference>
<keyword evidence="10" id="KW-0812">Transmembrane</keyword>
<feature type="transmembrane region" description="Helical" evidence="10">
    <location>
        <begin position="310"/>
        <end position="327"/>
    </location>
</feature>
<evidence type="ECO:0000256" key="6">
    <source>
        <dbReference type="ARBA" id="ARBA00022741"/>
    </source>
</evidence>
<keyword evidence="10" id="KW-0472">Membrane</keyword>
<keyword evidence="8" id="KW-0067">ATP-binding</keyword>
<dbReference type="Pfam" id="PF08448">
    <property type="entry name" value="PAS_4"/>
    <property type="match status" value="1"/>
</dbReference>
<dbReference type="Pfam" id="PF05226">
    <property type="entry name" value="CHASE2"/>
    <property type="match status" value="1"/>
</dbReference>
<reference evidence="13" key="2">
    <citation type="journal article" date="2022" name="Microbiol. Resour. Announc.">
        <title>Genome Sequence of Cupriavidus campinensis Strain G5, a Member of a Bacterial Consortium Capable of Polyethylene Degradation.</title>
        <authorList>
            <person name="Schneider B."/>
            <person name="Pfeiffer F."/>
            <person name="Dyall-Smith M."/>
            <person name="Kunte H.J."/>
        </authorList>
    </citation>
    <scope>NUCLEOTIDE SEQUENCE</scope>
    <source>
        <strain evidence="13">G5</strain>
    </source>
</reference>
<keyword evidence="10" id="KW-1133">Transmembrane helix</keyword>
<dbReference type="InterPro" id="IPR005467">
    <property type="entry name" value="His_kinase_dom"/>
</dbReference>
<comment type="subcellular location">
    <subcellularLocation>
        <location evidence="2">Cell inner membrane</location>
        <topology evidence="2">Multi-pass membrane protein</topology>
    </subcellularLocation>
</comment>
<gene>
    <name evidence="12" type="ORF">FGG12_06255</name>
    <name evidence="13" type="ORF">M5D45_20725</name>
</gene>
<dbReference type="PANTHER" id="PTHR42878:SF7">
    <property type="entry name" value="SENSOR HISTIDINE KINASE GLRK"/>
    <property type="match status" value="1"/>
</dbReference>
<evidence type="ECO:0000259" key="11">
    <source>
        <dbReference type="PROSITE" id="PS50109"/>
    </source>
</evidence>
<evidence type="ECO:0000256" key="1">
    <source>
        <dbReference type="ARBA" id="ARBA00000085"/>
    </source>
</evidence>
<evidence type="ECO:0000256" key="4">
    <source>
        <dbReference type="ARBA" id="ARBA00022553"/>
    </source>
</evidence>
<dbReference type="FunFam" id="3.30.565.10:FF:000006">
    <property type="entry name" value="Sensor histidine kinase WalK"/>
    <property type="match status" value="1"/>
</dbReference>
<comment type="catalytic activity">
    <reaction evidence="1">
        <text>ATP + protein L-histidine = ADP + protein N-phospho-L-histidine.</text>
        <dbReference type="EC" id="2.7.13.3"/>
    </reaction>
</comment>
<feature type="transmembrane region" description="Helical" evidence="10">
    <location>
        <begin position="260"/>
        <end position="278"/>
    </location>
</feature>
<evidence type="ECO:0000256" key="8">
    <source>
        <dbReference type="ARBA" id="ARBA00022840"/>
    </source>
</evidence>
<dbReference type="KEGG" id="ccam:M5D45_20725"/>
<evidence type="ECO:0000313" key="12">
    <source>
        <dbReference type="EMBL" id="TSP13256.1"/>
    </source>
</evidence>
<dbReference type="GO" id="GO:0000156">
    <property type="term" value="F:phosphorelay response regulator activity"/>
    <property type="evidence" value="ECO:0007669"/>
    <property type="project" value="TreeGrafter"/>
</dbReference>
<dbReference type="GO" id="GO:0000155">
    <property type="term" value="F:phosphorelay sensor kinase activity"/>
    <property type="evidence" value="ECO:0007669"/>
    <property type="project" value="InterPro"/>
</dbReference>